<dbReference type="KEGG" id="pchm:VFPPC_00319"/>
<dbReference type="RefSeq" id="XP_018148394.1">
    <property type="nucleotide sequence ID" value="XM_018280362.1"/>
</dbReference>
<feature type="region of interest" description="Disordered" evidence="1">
    <location>
        <begin position="285"/>
        <end position="304"/>
    </location>
</feature>
<feature type="compositionally biased region" description="Polar residues" evidence="1">
    <location>
        <begin position="762"/>
        <end position="772"/>
    </location>
</feature>
<keyword evidence="3" id="KW-1185">Reference proteome</keyword>
<feature type="region of interest" description="Disordered" evidence="1">
    <location>
        <begin position="1"/>
        <end position="54"/>
    </location>
</feature>
<name>A0A179G4L7_METCM</name>
<feature type="region of interest" description="Disordered" evidence="1">
    <location>
        <begin position="260"/>
        <end position="280"/>
    </location>
</feature>
<evidence type="ECO:0000313" key="2">
    <source>
        <dbReference type="EMBL" id="OAQ72311.1"/>
    </source>
</evidence>
<feature type="region of interest" description="Disordered" evidence="1">
    <location>
        <begin position="667"/>
        <end position="747"/>
    </location>
</feature>
<comment type="caution">
    <text evidence="2">The sequence shown here is derived from an EMBL/GenBank/DDBJ whole genome shotgun (WGS) entry which is preliminary data.</text>
</comment>
<feature type="compositionally biased region" description="Acidic residues" evidence="1">
    <location>
        <begin position="565"/>
        <end position="578"/>
    </location>
</feature>
<organism evidence="2 3">
    <name type="scientific">Pochonia chlamydosporia 170</name>
    <dbReference type="NCBI Taxonomy" id="1380566"/>
    <lineage>
        <taxon>Eukaryota</taxon>
        <taxon>Fungi</taxon>
        <taxon>Dikarya</taxon>
        <taxon>Ascomycota</taxon>
        <taxon>Pezizomycotina</taxon>
        <taxon>Sordariomycetes</taxon>
        <taxon>Hypocreomycetidae</taxon>
        <taxon>Hypocreales</taxon>
        <taxon>Clavicipitaceae</taxon>
        <taxon>Pochonia</taxon>
    </lineage>
</organism>
<dbReference type="GeneID" id="28844356"/>
<dbReference type="AlphaFoldDB" id="A0A179G4L7"/>
<dbReference type="STRING" id="1380566.A0A179G4L7"/>
<protein>
    <submittedName>
        <fullName evidence="2">Uncharacterized protein</fullName>
    </submittedName>
</protein>
<proteinExistence type="predicted"/>
<evidence type="ECO:0000256" key="1">
    <source>
        <dbReference type="SAM" id="MobiDB-lite"/>
    </source>
</evidence>
<feature type="region of interest" description="Disordered" evidence="1">
    <location>
        <begin position="622"/>
        <end position="647"/>
    </location>
</feature>
<evidence type="ECO:0000313" key="3">
    <source>
        <dbReference type="Proteomes" id="UP000078397"/>
    </source>
</evidence>
<dbReference type="Proteomes" id="UP000078397">
    <property type="component" value="Unassembled WGS sequence"/>
</dbReference>
<feature type="compositionally biased region" description="Basic residues" evidence="1">
    <location>
        <begin position="143"/>
        <end position="157"/>
    </location>
</feature>
<feature type="compositionally biased region" description="Polar residues" evidence="1">
    <location>
        <begin position="451"/>
        <end position="462"/>
    </location>
</feature>
<feature type="compositionally biased region" description="Polar residues" evidence="1">
    <location>
        <begin position="117"/>
        <end position="139"/>
    </location>
</feature>
<reference evidence="2 3" key="1">
    <citation type="journal article" date="2016" name="PLoS Pathog.">
        <title>Biosynthesis of antibiotic leucinostatins in bio-control fungus Purpureocillium lilacinum and their inhibition on phytophthora revealed by genome mining.</title>
        <authorList>
            <person name="Wang G."/>
            <person name="Liu Z."/>
            <person name="Lin R."/>
            <person name="Li E."/>
            <person name="Mao Z."/>
            <person name="Ling J."/>
            <person name="Yang Y."/>
            <person name="Yin W.B."/>
            <person name="Xie B."/>
        </authorList>
    </citation>
    <scope>NUCLEOTIDE SEQUENCE [LARGE SCALE GENOMIC DNA]</scope>
    <source>
        <strain evidence="2">170</strain>
    </source>
</reference>
<feature type="compositionally biased region" description="Low complexity" evidence="1">
    <location>
        <begin position="627"/>
        <end position="638"/>
    </location>
</feature>
<feature type="region of interest" description="Disordered" evidence="1">
    <location>
        <begin position="415"/>
        <end position="580"/>
    </location>
</feature>
<feature type="compositionally biased region" description="Polar residues" evidence="1">
    <location>
        <begin position="285"/>
        <end position="301"/>
    </location>
</feature>
<feature type="compositionally biased region" description="Polar residues" evidence="1">
    <location>
        <begin position="673"/>
        <end position="692"/>
    </location>
</feature>
<dbReference type="EMBL" id="LSBJ02000001">
    <property type="protein sequence ID" value="OAQ72311.1"/>
    <property type="molecule type" value="Genomic_DNA"/>
</dbReference>
<sequence>MTTHSTANSGHNGRQDGFASANVSYRPQPGSPTLTNPDMILPDYDEPEPLDERSHSPLVMWNNAHTSHDFHDFSQAGYISGPLPPTTPIIYGNGTMLSDIGEVTEVESTVGGHRPNRNSSGLSGTPNTGSGTPLRSSPTMGKKTLKKKPHAITKRERRLSIESTSSVDTIEGPQTAFGDFDDSVSVDDSNFQGDDEESLASEFVDETSVQNPSAAVMPSGQGLNEDRLSTVSLSKRAEQILANAKRRLTTMEDNLNRARTFSYSSEGSTPSPGARQNGSIRDRTQMVTPSHSRNVSENSLQGAGRTAMLPQRSASALGAAGGYRQHLTLSRSVDGLMSKHTSSALKSPLYSIDSALEPLDEDDTAQEEDDFNYTGSQIRGLGSPTFGSHMEAGVTRSASAAQMRDLQDQMQGLKGKISSLRQQAQADSMKRRSLQSLRAPSPFTHSRWDQGYTSPTQTNTPEVGSPVLVNPVNGNSAGFDDNKIQEETTQAEPQPRDEQSAESAVNGSQEPRESQDPSKQQQLVGAPEEVTMNGEHKAEPQNNANEEEKADDDTHRENGVAPETYQEDQDQEDFEDYVSESGESLYHDTHQDPTDISHEDREDAFDYEHFFLHSAMGTLSRQRMGRSDSISSEGSQDSVETTRGPAMTYARRPSIDTTTSIDTFATAREGTESRSSIARSTRTNDGFVTPTVNYDDEDSSSMTTKRSAFGDFGHRNGNRSGSGSGSGSGSDSTGYDQRHTRHNSVIHRPISTGTASMLHRPSVSSFESTGTNRSFPLVNRVRLSQGALTPSGSPDNQLKQVAESLMNETTSMYDRDSSGSGPQSPAIQTLSREDQMLVEQVVASLGRCVLGLSEATRLGTGNHNEYRERIEAARKMLESIGDRAPMAP</sequence>
<feature type="region of interest" description="Disordered" evidence="1">
    <location>
        <begin position="753"/>
        <end position="772"/>
    </location>
</feature>
<gene>
    <name evidence="2" type="ORF">VFPPC_00319</name>
</gene>
<accession>A0A179G4L7</accession>
<feature type="region of interest" description="Disordered" evidence="1">
    <location>
        <begin position="107"/>
        <end position="197"/>
    </location>
</feature>
<feature type="compositionally biased region" description="Polar residues" evidence="1">
    <location>
        <begin position="21"/>
        <end position="36"/>
    </location>
</feature>
<dbReference type="OrthoDB" id="3438840at2759"/>
<feature type="compositionally biased region" description="Polar residues" evidence="1">
    <location>
        <begin position="1"/>
        <end position="12"/>
    </location>
</feature>